<keyword evidence="3" id="KW-1185">Reference proteome</keyword>
<evidence type="ECO:0000313" key="3">
    <source>
        <dbReference type="Proteomes" id="UP000197019"/>
    </source>
</evidence>
<evidence type="ECO:0000313" key="4">
    <source>
        <dbReference type="Proteomes" id="UP000237423"/>
    </source>
</evidence>
<dbReference type="KEGG" id="mpsy:CEK71_02245"/>
<proteinExistence type="predicted"/>
<dbReference type="RefSeq" id="WP_088617862.1">
    <property type="nucleotide sequence ID" value="NZ_CP022129.1"/>
</dbReference>
<evidence type="ECO:0000313" key="2">
    <source>
        <dbReference type="EMBL" id="POZ53924.1"/>
    </source>
</evidence>
<protein>
    <submittedName>
        <fullName evidence="1">Uncharacterized protein</fullName>
    </submittedName>
</protein>
<sequence length="92" mass="10112">MLIICADCACSDGALHEPFCTQEICPFCGTPLVSCDCMSKVLALSPEEQHAVDAYIDDEMEPLKSINERWAAALDKKGRVPFIAQEHRAEAL</sequence>
<gene>
    <name evidence="2" type="ORF">AADEFJLK_00966</name>
    <name evidence="1" type="ORF">CEK71_02245</name>
</gene>
<dbReference type="Proteomes" id="UP000197019">
    <property type="component" value="Chromosome"/>
</dbReference>
<dbReference type="OrthoDB" id="9781670at2"/>
<organism evidence="1 3">
    <name type="scientific">Methylovulum psychrotolerans</name>
    <dbReference type="NCBI Taxonomy" id="1704499"/>
    <lineage>
        <taxon>Bacteria</taxon>
        <taxon>Pseudomonadati</taxon>
        <taxon>Pseudomonadota</taxon>
        <taxon>Gammaproteobacteria</taxon>
        <taxon>Methylococcales</taxon>
        <taxon>Methylococcaceae</taxon>
        <taxon>Methylovulum</taxon>
    </lineage>
</organism>
<dbReference type="Proteomes" id="UP000237423">
    <property type="component" value="Unassembled WGS sequence"/>
</dbReference>
<dbReference type="EMBL" id="PGFZ01000001">
    <property type="protein sequence ID" value="POZ53924.1"/>
    <property type="molecule type" value="Genomic_DNA"/>
</dbReference>
<dbReference type="EMBL" id="CP022129">
    <property type="protein sequence ID" value="ASF44979.1"/>
    <property type="molecule type" value="Genomic_DNA"/>
</dbReference>
<dbReference type="AlphaFoldDB" id="A0A1Z4BUV2"/>
<accession>A0A1Z4BUV2</accession>
<reference evidence="1 3" key="1">
    <citation type="submission" date="2017-06" db="EMBL/GenBank/DDBJ databases">
        <title>Genome Sequencing of the methanotroph Methylovulum psychrotolerants str. HV10-M2 isolated from a high-altitude environment.</title>
        <authorList>
            <person name="Mateos-Rivera A."/>
        </authorList>
    </citation>
    <scope>NUCLEOTIDE SEQUENCE [LARGE SCALE GENOMIC DNA]</scope>
    <source>
        <strain evidence="1 3">HV10_M2</strain>
    </source>
</reference>
<evidence type="ECO:0000313" key="1">
    <source>
        <dbReference type="EMBL" id="ASF44979.1"/>
    </source>
</evidence>
<name>A0A1Z4BUV2_9GAMM</name>
<reference evidence="2 4" key="2">
    <citation type="submission" date="2017-11" db="EMBL/GenBank/DDBJ databases">
        <title>Draft Genome Sequence of Methylobacter psychrotolerans Sph1T, an Obligate Methanotroph from Low-Temperature Environments.</title>
        <authorList>
            <person name="Oshkin I.Y."/>
            <person name="Miroshnikov K."/>
            <person name="Belova S.E."/>
            <person name="Korzhenkov A."/>
            <person name="Toshchakov S.V."/>
            <person name="Dedysh S.N."/>
        </authorList>
    </citation>
    <scope>NUCLEOTIDE SEQUENCE [LARGE SCALE GENOMIC DNA]</scope>
    <source>
        <strain evidence="2 4">Sph1</strain>
    </source>
</reference>